<evidence type="ECO:0000313" key="8">
    <source>
        <dbReference type="Proteomes" id="UP000194798"/>
    </source>
</evidence>
<comment type="similarity">
    <text evidence="1">Belongs to the N(4)/N(6)-methyltransferase family.</text>
</comment>
<dbReference type="GO" id="GO:0043565">
    <property type="term" value="F:sequence-specific DNA binding"/>
    <property type="evidence" value="ECO:0007669"/>
    <property type="project" value="TreeGrafter"/>
</dbReference>
<evidence type="ECO:0000256" key="3">
    <source>
        <dbReference type="ARBA" id="ARBA00022603"/>
    </source>
</evidence>
<keyword evidence="5" id="KW-0949">S-adenosyl-L-methionine</keyword>
<dbReference type="Gene3D" id="3.40.50.150">
    <property type="entry name" value="Vaccinia Virus protein VP39"/>
    <property type="match status" value="1"/>
</dbReference>
<dbReference type="PANTHER" id="PTHR30481">
    <property type="entry name" value="DNA ADENINE METHYLASE"/>
    <property type="match status" value="1"/>
</dbReference>
<evidence type="ECO:0000256" key="5">
    <source>
        <dbReference type="ARBA" id="ARBA00022691"/>
    </source>
</evidence>
<dbReference type="InterPro" id="IPR012327">
    <property type="entry name" value="MeTrfase_D12"/>
</dbReference>
<evidence type="ECO:0000256" key="1">
    <source>
        <dbReference type="ARBA" id="ARBA00006594"/>
    </source>
</evidence>
<keyword evidence="8" id="KW-1185">Reference proteome</keyword>
<dbReference type="EMBL" id="MSLT01000018">
    <property type="protein sequence ID" value="OUD13101.1"/>
    <property type="molecule type" value="Genomic_DNA"/>
</dbReference>
<protein>
    <recommendedName>
        <fullName evidence="2">site-specific DNA-methyltransferase (adenine-specific)</fullName>
        <ecNumber evidence="2">2.1.1.72</ecNumber>
    </recommendedName>
</protein>
<name>A0A251X6L0_9GAMM</name>
<sequence length="273" mass="32011">MIKSPLRYPGGKSKALTQILPLIPDFKTFREPFVGGGSVFLALKQRYPNRNYWINDLYFELYKFWEYAQKDLSGVIHQVKVWKEEFENGKALHQFLGENMNHFDDVQRASAFFVFNRITFSGTTEAGGFSQQAFQKRFTESSIHRLGLLENVLKNTKITHLDYAQVVNVEGEKVFIFLDPPYFSATKSALYGKNGKLHKKFDHERFAEVMKNCQHQWLITYDNCDYIKNLFSFAHIVEWNLMYGMRNQTENSDQLGKEIFIANFELNTPFMSR</sequence>
<dbReference type="PRINTS" id="PR00505">
    <property type="entry name" value="D12N6MTFRASE"/>
</dbReference>
<dbReference type="RefSeq" id="WP_086488548.1">
    <property type="nucleotide sequence ID" value="NZ_MSLT01000018.1"/>
</dbReference>
<evidence type="ECO:0000256" key="2">
    <source>
        <dbReference type="ARBA" id="ARBA00011900"/>
    </source>
</evidence>
<dbReference type="PIRSF" id="PIRSF000398">
    <property type="entry name" value="M_m6A_EcoRV"/>
    <property type="match status" value="1"/>
</dbReference>
<dbReference type="GO" id="GO:0009307">
    <property type="term" value="P:DNA restriction-modification system"/>
    <property type="evidence" value="ECO:0007669"/>
    <property type="project" value="InterPro"/>
</dbReference>
<gene>
    <name evidence="7" type="ORF">TPSD3_10655</name>
</gene>
<dbReference type="InterPro" id="IPR023095">
    <property type="entry name" value="Ade_MeTrfase_dom_2"/>
</dbReference>
<dbReference type="GO" id="GO:0032259">
    <property type="term" value="P:methylation"/>
    <property type="evidence" value="ECO:0007669"/>
    <property type="project" value="UniProtKB-KW"/>
</dbReference>
<dbReference type="EC" id="2.1.1.72" evidence="2"/>
<dbReference type="InterPro" id="IPR029063">
    <property type="entry name" value="SAM-dependent_MTases_sf"/>
</dbReference>
<dbReference type="SUPFAM" id="SSF53335">
    <property type="entry name" value="S-adenosyl-L-methionine-dependent methyltransferases"/>
    <property type="match status" value="1"/>
</dbReference>
<keyword evidence="3 7" id="KW-0489">Methyltransferase</keyword>
<keyword evidence="4" id="KW-0808">Transferase</keyword>
<evidence type="ECO:0000313" key="7">
    <source>
        <dbReference type="EMBL" id="OUD13101.1"/>
    </source>
</evidence>
<comment type="caution">
    <text evidence="7">The sequence shown here is derived from an EMBL/GenBank/DDBJ whole genome shotgun (WGS) entry which is preliminary data.</text>
</comment>
<comment type="catalytic activity">
    <reaction evidence="6">
        <text>a 2'-deoxyadenosine in DNA + S-adenosyl-L-methionine = an N(6)-methyl-2'-deoxyadenosine in DNA + S-adenosyl-L-homocysteine + H(+)</text>
        <dbReference type="Rhea" id="RHEA:15197"/>
        <dbReference type="Rhea" id="RHEA-COMP:12418"/>
        <dbReference type="Rhea" id="RHEA-COMP:12419"/>
        <dbReference type="ChEBI" id="CHEBI:15378"/>
        <dbReference type="ChEBI" id="CHEBI:57856"/>
        <dbReference type="ChEBI" id="CHEBI:59789"/>
        <dbReference type="ChEBI" id="CHEBI:90615"/>
        <dbReference type="ChEBI" id="CHEBI:90616"/>
        <dbReference type="EC" id="2.1.1.72"/>
    </reaction>
</comment>
<dbReference type="GO" id="GO:0009007">
    <property type="term" value="F:site-specific DNA-methyltransferase (adenine-specific) activity"/>
    <property type="evidence" value="ECO:0007669"/>
    <property type="project" value="UniProtKB-EC"/>
</dbReference>
<dbReference type="Proteomes" id="UP000194798">
    <property type="component" value="Unassembled WGS sequence"/>
</dbReference>
<dbReference type="Gene3D" id="1.10.1020.10">
    <property type="entry name" value="Adenine-specific Methyltransferase, Domain 2"/>
    <property type="match status" value="1"/>
</dbReference>
<dbReference type="InterPro" id="IPR012263">
    <property type="entry name" value="M_m6A_EcoRV"/>
</dbReference>
<reference evidence="7 8" key="1">
    <citation type="submission" date="2016-12" db="EMBL/GenBank/DDBJ databases">
        <title>Thioflexothrix psekupsii D3 genome sequencing and assembly.</title>
        <authorList>
            <person name="Fomenkov A."/>
            <person name="Vincze T."/>
            <person name="Grabovich M."/>
            <person name="Anton B.P."/>
            <person name="Dubinina G."/>
            <person name="Orlova M."/>
            <person name="Belousova E."/>
            <person name="Roberts R.J."/>
        </authorList>
    </citation>
    <scope>NUCLEOTIDE SEQUENCE [LARGE SCALE GENOMIC DNA]</scope>
    <source>
        <strain evidence="7">D3</strain>
    </source>
</reference>
<dbReference type="OrthoDB" id="9805629at2"/>
<dbReference type="Pfam" id="PF02086">
    <property type="entry name" value="MethyltransfD12"/>
    <property type="match status" value="1"/>
</dbReference>
<dbReference type="GO" id="GO:1904047">
    <property type="term" value="F:S-adenosyl-L-methionine binding"/>
    <property type="evidence" value="ECO:0007669"/>
    <property type="project" value="TreeGrafter"/>
</dbReference>
<dbReference type="GO" id="GO:0006298">
    <property type="term" value="P:mismatch repair"/>
    <property type="evidence" value="ECO:0007669"/>
    <property type="project" value="TreeGrafter"/>
</dbReference>
<dbReference type="AlphaFoldDB" id="A0A251X6L0"/>
<evidence type="ECO:0000256" key="6">
    <source>
        <dbReference type="ARBA" id="ARBA00047942"/>
    </source>
</evidence>
<evidence type="ECO:0000256" key="4">
    <source>
        <dbReference type="ARBA" id="ARBA00022679"/>
    </source>
</evidence>
<proteinExistence type="inferred from homology"/>
<accession>A0A251X6L0</accession>
<dbReference type="PANTHER" id="PTHR30481:SF2">
    <property type="entry name" value="SITE-SPECIFIC DNA-METHYLTRANSFERASE (ADENINE-SPECIFIC)"/>
    <property type="match status" value="1"/>
</dbReference>
<organism evidence="7 8">
    <name type="scientific">Thioflexithrix psekupsensis</name>
    <dbReference type="NCBI Taxonomy" id="1570016"/>
    <lineage>
        <taxon>Bacteria</taxon>
        <taxon>Pseudomonadati</taxon>
        <taxon>Pseudomonadota</taxon>
        <taxon>Gammaproteobacteria</taxon>
        <taxon>Thiotrichales</taxon>
        <taxon>Thioflexithrix</taxon>
    </lineage>
</organism>